<proteinExistence type="predicted"/>
<sequence length="14" mass="1617">KNGLSSQHYLRINS</sequence>
<feature type="non-terminal residue" evidence="1">
    <location>
        <position position="1"/>
    </location>
</feature>
<dbReference type="Proteomes" id="UP000008367">
    <property type="component" value="Unassembled WGS sequence"/>
</dbReference>
<dbReference type="EMBL" id="AJSR01001195">
    <property type="protein sequence ID" value="EKM31425.1"/>
    <property type="molecule type" value="Genomic_DNA"/>
</dbReference>
<comment type="caution">
    <text evidence="1">The sequence shown here is derived from an EMBL/GenBank/DDBJ whole genome shotgun (WGS) entry which is preliminary data.</text>
</comment>
<evidence type="ECO:0000313" key="2">
    <source>
        <dbReference type="Proteomes" id="UP000008367"/>
    </source>
</evidence>
<name>A0A454CYC8_VIBHA</name>
<gene>
    <name evidence="1" type="ORF">VCHENC02_2932C</name>
</gene>
<accession>A0A454CYC8</accession>
<evidence type="ECO:0000313" key="1">
    <source>
        <dbReference type="EMBL" id="EKM31425.1"/>
    </source>
</evidence>
<protein>
    <submittedName>
        <fullName evidence="1">OmpA family protein</fullName>
    </submittedName>
</protein>
<organism evidence="1 2">
    <name type="scientific">Vibrio harveyi</name>
    <name type="common">Beneckea harveyi</name>
    <dbReference type="NCBI Taxonomy" id="669"/>
    <lineage>
        <taxon>Bacteria</taxon>
        <taxon>Pseudomonadati</taxon>
        <taxon>Pseudomonadota</taxon>
        <taxon>Gammaproteobacteria</taxon>
        <taxon>Vibrionales</taxon>
        <taxon>Vibrionaceae</taxon>
        <taxon>Vibrio</taxon>
    </lineage>
</organism>
<reference evidence="1 2" key="1">
    <citation type="submission" date="2012-10" db="EMBL/GenBank/DDBJ databases">
        <title>Genome sequence of Vibrio Cholerae HENC-02.</title>
        <authorList>
            <person name="Eppinger M."/>
            <person name="Hasan N.A."/>
            <person name="Sengamalay N."/>
            <person name="Hine E."/>
            <person name="Su Q."/>
            <person name="Daugherty S.C."/>
            <person name="Young S."/>
            <person name="Sadzewicz L."/>
            <person name="Tallon L."/>
            <person name="Cebula T.A."/>
            <person name="Ravel J."/>
            <person name="Colwell R.R."/>
        </authorList>
    </citation>
    <scope>NUCLEOTIDE SEQUENCE [LARGE SCALE GENOMIC DNA]</scope>
    <source>
        <strain evidence="1 2">HENC-02</strain>
    </source>
</reference>